<dbReference type="Pfam" id="PF03992">
    <property type="entry name" value="ABM"/>
    <property type="match status" value="1"/>
</dbReference>
<protein>
    <submittedName>
        <fullName evidence="2">Antibiotic biosynthesis monooxygenase</fullName>
    </submittedName>
</protein>
<feature type="domain" description="ABM" evidence="1">
    <location>
        <begin position="7"/>
        <end position="64"/>
    </location>
</feature>
<dbReference type="InterPro" id="IPR007138">
    <property type="entry name" value="ABM_dom"/>
</dbReference>
<dbReference type="STRING" id="349161.Dred_2322"/>
<dbReference type="EMBL" id="CP000612">
    <property type="protein sequence ID" value="ABO50832.1"/>
    <property type="molecule type" value="Genomic_DNA"/>
</dbReference>
<dbReference type="Gene3D" id="3.30.70.100">
    <property type="match status" value="1"/>
</dbReference>
<dbReference type="GO" id="GO:0004497">
    <property type="term" value="F:monooxygenase activity"/>
    <property type="evidence" value="ECO:0007669"/>
    <property type="project" value="UniProtKB-KW"/>
</dbReference>
<gene>
    <name evidence="2" type="ordered locus">Dred_2322</name>
</gene>
<dbReference type="HOGENOM" id="CLU_2259197_0_0_9"/>
<proteinExistence type="predicted"/>
<dbReference type="OrthoDB" id="165368at2"/>
<keyword evidence="2" id="KW-0503">Monooxygenase</keyword>
<name>A4J6X9_DESRM</name>
<keyword evidence="2" id="KW-0560">Oxidoreductase</keyword>
<dbReference type="AlphaFoldDB" id="A4J6X9"/>
<evidence type="ECO:0000313" key="2">
    <source>
        <dbReference type="EMBL" id="ABO50832.1"/>
    </source>
</evidence>
<evidence type="ECO:0000313" key="3">
    <source>
        <dbReference type="Proteomes" id="UP000001556"/>
    </source>
</evidence>
<dbReference type="SUPFAM" id="SSF54909">
    <property type="entry name" value="Dimeric alpha+beta barrel"/>
    <property type="match status" value="1"/>
</dbReference>
<dbReference type="Proteomes" id="UP000001556">
    <property type="component" value="Chromosome"/>
</dbReference>
<dbReference type="KEGG" id="drm:Dred_2322"/>
<keyword evidence="3" id="KW-1185">Reference proteome</keyword>
<accession>A4J6X9</accession>
<organism evidence="2 3">
    <name type="scientific">Desulforamulus reducens (strain ATCC BAA-1160 / DSM 100696 / MI-1)</name>
    <name type="common">Desulfotomaculum reducens</name>
    <dbReference type="NCBI Taxonomy" id="349161"/>
    <lineage>
        <taxon>Bacteria</taxon>
        <taxon>Bacillati</taxon>
        <taxon>Bacillota</taxon>
        <taxon>Clostridia</taxon>
        <taxon>Eubacteriales</taxon>
        <taxon>Peptococcaceae</taxon>
        <taxon>Desulforamulus</taxon>
    </lineage>
</organism>
<evidence type="ECO:0000259" key="1">
    <source>
        <dbReference type="Pfam" id="PF03992"/>
    </source>
</evidence>
<reference evidence="2 3" key="1">
    <citation type="submission" date="2007-03" db="EMBL/GenBank/DDBJ databases">
        <title>Complete sequence of Desulfotomaculum reducens MI-1.</title>
        <authorList>
            <consortium name="US DOE Joint Genome Institute"/>
            <person name="Copeland A."/>
            <person name="Lucas S."/>
            <person name="Lapidus A."/>
            <person name="Barry K."/>
            <person name="Detter J.C."/>
            <person name="Glavina del Rio T."/>
            <person name="Hammon N."/>
            <person name="Israni S."/>
            <person name="Dalin E."/>
            <person name="Tice H."/>
            <person name="Pitluck S."/>
            <person name="Sims D."/>
            <person name="Brettin T."/>
            <person name="Bruce D."/>
            <person name="Han C."/>
            <person name="Tapia R."/>
            <person name="Schmutz J."/>
            <person name="Larimer F."/>
            <person name="Land M."/>
            <person name="Hauser L."/>
            <person name="Kyrpides N."/>
            <person name="Kim E."/>
            <person name="Tebo B.M."/>
            <person name="Richardson P."/>
        </authorList>
    </citation>
    <scope>NUCLEOTIDE SEQUENCE [LARGE SCALE GENOMIC DNA]</scope>
    <source>
        <strain evidence="2 3">MI-1</strain>
    </source>
</reference>
<sequence length="103" mass="11433">MQVITFGKLEAQEGQGNKLMEVIQEHMKALMNQPGLIHGYIAKSKGNEDKFVVISIWENEEAQQTAMTKLTSDPSAAAGFLQLMQMLNGQPEFGNYTVESITK</sequence>
<dbReference type="InterPro" id="IPR011008">
    <property type="entry name" value="Dimeric_a/b-barrel"/>
</dbReference>
<dbReference type="RefSeq" id="WP_011878630.1">
    <property type="nucleotide sequence ID" value="NC_009253.1"/>
</dbReference>